<proteinExistence type="predicted"/>
<dbReference type="PROSITE" id="PS50966">
    <property type="entry name" value="ZF_SWIM"/>
    <property type="match status" value="1"/>
</dbReference>
<evidence type="ECO:0000259" key="3">
    <source>
        <dbReference type="PROSITE" id="PS50966"/>
    </source>
</evidence>
<evidence type="ECO:0000256" key="2">
    <source>
        <dbReference type="SAM" id="SignalP"/>
    </source>
</evidence>
<evidence type="ECO:0000313" key="4">
    <source>
        <dbReference type="EMBL" id="KAH9384950.1"/>
    </source>
</evidence>
<feature type="signal peptide" evidence="2">
    <location>
        <begin position="1"/>
        <end position="30"/>
    </location>
</feature>
<evidence type="ECO:0000256" key="1">
    <source>
        <dbReference type="PROSITE-ProRule" id="PRU00325"/>
    </source>
</evidence>
<dbReference type="EMBL" id="JABSTR010003539">
    <property type="protein sequence ID" value="KAH9384950.1"/>
    <property type="molecule type" value="Genomic_DNA"/>
</dbReference>
<dbReference type="OrthoDB" id="6757988at2759"/>
<dbReference type="InterPro" id="IPR007527">
    <property type="entry name" value="Znf_SWIM"/>
</dbReference>
<dbReference type="PANTHER" id="PTHR47526">
    <property type="entry name" value="ATP-DEPENDENT DNA HELICASE"/>
    <property type="match status" value="1"/>
</dbReference>
<reference evidence="4 5" key="1">
    <citation type="journal article" date="2020" name="Cell">
        <title>Large-Scale Comparative Analyses of Tick Genomes Elucidate Their Genetic Diversity and Vector Capacities.</title>
        <authorList>
            <consortium name="Tick Genome and Microbiome Consortium (TIGMIC)"/>
            <person name="Jia N."/>
            <person name="Wang J."/>
            <person name="Shi W."/>
            <person name="Du L."/>
            <person name="Sun Y."/>
            <person name="Zhan W."/>
            <person name="Jiang J.F."/>
            <person name="Wang Q."/>
            <person name="Zhang B."/>
            <person name="Ji P."/>
            <person name="Bell-Sakyi L."/>
            <person name="Cui X.M."/>
            <person name="Yuan T.T."/>
            <person name="Jiang B.G."/>
            <person name="Yang W.F."/>
            <person name="Lam T.T."/>
            <person name="Chang Q.C."/>
            <person name="Ding S.J."/>
            <person name="Wang X.J."/>
            <person name="Zhu J.G."/>
            <person name="Ruan X.D."/>
            <person name="Zhao L."/>
            <person name="Wei J.T."/>
            <person name="Ye R.Z."/>
            <person name="Que T.C."/>
            <person name="Du C.H."/>
            <person name="Zhou Y.H."/>
            <person name="Cheng J.X."/>
            <person name="Dai P.F."/>
            <person name="Guo W.B."/>
            <person name="Han X.H."/>
            <person name="Huang E.J."/>
            <person name="Li L.F."/>
            <person name="Wei W."/>
            <person name="Gao Y.C."/>
            <person name="Liu J.Z."/>
            <person name="Shao H.Z."/>
            <person name="Wang X."/>
            <person name="Wang C.C."/>
            <person name="Yang T.C."/>
            <person name="Huo Q.B."/>
            <person name="Li W."/>
            <person name="Chen H.Y."/>
            <person name="Chen S.E."/>
            <person name="Zhou L.G."/>
            <person name="Ni X.B."/>
            <person name="Tian J.H."/>
            <person name="Sheng Y."/>
            <person name="Liu T."/>
            <person name="Pan Y.S."/>
            <person name="Xia L.Y."/>
            <person name="Li J."/>
            <person name="Zhao F."/>
            <person name="Cao W.C."/>
        </authorList>
    </citation>
    <scope>NUCLEOTIDE SEQUENCE [LARGE SCALE GENOMIC DNA]</scope>
    <source>
        <strain evidence="4">HaeL-2018</strain>
    </source>
</reference>
<dbReference type="Proteomes" id="UP000821853">
    <property type="component" value="Unassembled WGS sequence"/>
</dbReference>
<keyword evidence="5" id="KW-1185">Reference proteome</keyword>
<dbReference type="GO" id="GO:0008270">
    <property type="term" value="F:zinc ion binding"/>
    <property type="evidence" value="ECO:0007669"/>
    <property type="project" value="UniProtKB-KW"/>
</dbReference>
<keyword evidence="2" id="KW-0732">Signal</keyword>
<accession>A0A9J6HAT9</accession>
<dbReference type="AlphaFoldDB" id="A0A9J6HAT9"/>
<protein>
    <recommendedName>
        <fullName evidence="3">SWIM-type domain-containing protein</fullName>
    </recommendedName>
</protein>
<dbReference type="OMA" id="DINCKVP"/>
<keyword evidence="1" id="KW-0863">Zinc-finger</keyword>
<keyword evidence="1" id="KW-0479">Metal-binding</keyword>
<name>A0A9J6HAT9_HAELO</name>
<comment type="caution">
    <text evidence="4">The sequence shown here is derived from an EMBL/GenBank/DDBJ whole genome shotgun (WGS) entry which is preliminary data.</text>
</comment>
<gene>
    <name evidence="4" type="ORF">HPB48_026981</name>
</gene>
<dbReference type="VEuPathDB" id="VectorBase:HLOH_059958"/>
<feature type="chain" id="PRO_5039907267" description="SWIM-type domain-containing protein" evidence="2">
    <location>
        <begin position="31"/>
        <end position="162"/>
    </location>
</feature>
<dbReference type="PANTHER" id="PTHR47526:SF3">
    <property type="entry name" value="PHD-TYPE DOMAIN-CONTAINING PROTEIN"/>
    <property type="match status" value="1"/>
</dbReference>
<evidence type="ECO:0000313" key="5">
    <source>
        <dbReference type="Proteomes" id="UP000821853"/>
    </source>
</evidence>
<keyword evidence="1" id="KW-0862">Zinc</keyword>
<organism evidence="4 5">
    <name type="scientific">Haemaphysalis longicornis</name>
    <name type="common">Bush tick</name>
    <dbReference type="NCBI Taxonomy" id="44386"/>
    <lineage>
        <taxon>Eukaryota</taxon>
        <taxon>Metazoa</taxon>
        <taxon>Ecdysozoa</taxon>
        <taxon>Arthropoda</taxon>
        <taxon>Chelicerata</taxon>
        <taxon>Arachnida</taxon>
        <taxon>Acari</taxon>
        <taxon>Parasitiformes</taxon>
        <taxon>Ixodida</taxon>
        <taxon>Ixodoidea</taxon>
        <taxon>Ixodidae</taxon>
        <taxon>Haemaphysalinae</taxon>
        <taxon>Haemaphysalis</taxon>
    </lineage>
</organism>
<feature type="domain" description="SWIM-type" evidence="3">
    <location>
        <begin position="22"/>
        <end position="51"/>
    </location>
</feature>
<sequence length="162" mass="18091">MPGWIVGSTADGRNALLKAWILASVITAHCTCMARQGEACSHIGAMLFAVETAVRIRDARTSTERTNVWLPSFNPRAQYKRLREIGFTSSKKKRKRMDLTQPETNGQDRCESLPQAVLPVTPTPTEDELNMFYLRVAASGVKPAILMVHPQYSALFEEPRSK</sequence>